<organism evidence="9 10">
    <name type="scientific">Aphanizomenon flos-aquae WA102</name>
    <dbReference type="NCBI Taxonomy" id="1710896"/>
    <lineage>
        <taxon>Bacteria</taxon>
        <taxon>Bacillati</taxon>
        <taxon>Cyanobacteriota</taxon>
        <taxon>Cyanophyceae</taxon>
        <taxon>Nostocales</taxon>
        <taxon>Aphanizomenonaceae</taxon>
        <taxon>Aphanizomenon</taxon>
    </lineage>
</organism>
<comment type="subcellular location">
    <subcellularLocation>
        <location evidence="1">Cell membrane</location>
        <topology evidence="1">Multi-pass membrane protein</topology>
    </subcellularLocation>
</comment>
<dbReference type="InterPro" id="IPR051125">
    <property type="entry name" value="ABC-4/HrtB_transporter"/>
</dbReference>
<dbReference type="PATRIC" id="fig|1710896.3.peg.2829"/>
<evidence type="ECO:0000313" key="10">
    <source>
        <dbReference type="Proteomes" id="UP000092093"/>
    </source>
</evidence>
<dbReference type="PANTHER" id="PTHR43738:SF1">
    <property type="entry name" value="HEMIN TRANSPORT SYSTEM PERMEASE PROTEIN HRTB-RELATED"/>
    <property type="match status" value="1"/>
</dbReference>
<evidence type="ECO:0000256" key="6">
    <source>
        <dbReference type="ARBA" id="ARBA00023136"/>
    </source>
</evidence>
<evidence type="ECO:0000259" key="8">
    <source>
        <dbReference type="Pfam" id="PF02687"/>
    </source>
</evidence>
<evidence type="ECO:0000256" key="7">
    <source>
        <dbReference type="SAM" id="Phobius"/>
    </source>
</evidence>
<evidence type="ECO:0000256" key="4">
    <source>
        <dbReference type="ARBA" id="ARBA00022692"/>
    </source>
</evidence>
<dbReference type="InterPro" id="IPR003838">
    <property type="entry name" value="ABC3_permease_C"/>
</dbReference>
<dbReference type="InterPro" id="IPR005891">
    <property type="entry name" value="DevC"/>
</dbReference>
<feature type="transmembrane region" description="Helical" evidence="7">
    <location>
        <begin position="20"/>
        <end position="39"/>
    </location>
</feature>
<sequence>MILNIPLPWLQLIKQKVRFFVALAGIAFISVLMFMQIGFQDALYSSATQVHNHLRGDLFLISSQYKSLTSTQSFPRSRLYQILGFNGIESVEPLYVQFAKLKNPINGRKYPIYILGFDPVKSIFKLPEVDQNFQLLKIPDQVFFDRAARPEFGPIAEYFQKNQPIGMEIFSYLGTIGYKVKVSGLFTLGPSFGVDGNLIVSSSTFFNIFPEHRSNQIDIGLIHLKPNVNPQAILTTLSNSLPKDVTVMTRQEFIDFEKSYWTLRTPIGFVFNLMVMMGFVVGVIVVYQILYSNISTHIVQFATLKAMGFRNKYLLNVVFQQAVILAILGYIPGFAISLGLYDIAKNATKLPIVMDLNKGLLVFISVIVMCLTSGFFSTNKLRKVDPAEIFN</sequence>
<dbReference type="NCBIfam" id="TIGR01185">
    <property type="entry name" value="devC"/>
    <property type="match status" value="1"/>
</dbReference>
<protein>
    <submittedName>
        <fullName evidence="9">ABC transporter</fullName>
    </submittedName>
</protein>
<evidence type="ECO:0000313" key="9">
    <source>
        <dbReference type="EMBL" id="OBQ42911.1"/>
    </source>
</evidence>
<keyword evidence="3" id="KW-1003">Cell membrane</keyword>
<dbReference type="Pfam" id="PF02687">
    <property type="entry name" value="FtsX"/>
    <property type="match status" value="1"/>
</dbReference>
<dbReference type="EMBL" id="LJOW01000080">
    <property type="protein sequence ID" value="OBQ42911.1"/>
    <property type="molecule type" value="Genomic_DNA"/>
</dbReference>
<evidence type="ECO:0000256" key="3">
    <source>
        <dbReference type="ARBA" id="ARBA00022475"/>
    </source>
</evidence>
<keyword evidence="4 7" id="KW-0812">Transmembrane</keyword>
<feature type="transmembrane region" description="Helical" evidence="7">
    <location>
        <begin position="313"/>
        <end position="340"/>
    </location>
</feature>
<gene>
    <name evidence="9" type="ORF">AN484_15310</name>
</gene>
<keyword evidence="5 7" id="KW-1133">Transmembrane helix</keyword>
<dbReference type="GO" id="GO:0005886">
    <property type="term" value="C:plasma membrane"/>
    <property type="evidence" value="ECO:0007669"/>
    <property type="project" value="UniProtKB-SubCell"/>
</dbReference>
<evidence type="ECO:0000256" key="5">
    <source>
        <dbReference type="ARBA" id="ARBA00022989"/>
    </source>
</evidence>
<accession>A0A1B7X0K5</accession>
<dbReference type="AlphaFoldDB" id="A0A1B7X0K5"/>
<name>A0A1B7X0K5_APHFL</name>
<feature type="domain" description="ABC3 transporter permease C-terminal" evidence="8">
    <location>
        <begin position="274"/>
        <end position="386"/>
    </location>
</feature>
<keyword evidence="2" id="KW-0813">Transport</keyword>
<proteinExistence type="predicted"/>
<comment type="caution">
    <text evidence="9">The sequence shown here is derived from an EMBL/GenBank/DDBJ whole genome shotgun (WGS) entry which is preliminary data.</text>
</comment>
<dbReference type="Proteomes" id="UP000092093">
    <property type="component" value="Unassembled WGS sequence"/>
</dbReference>
<keyword evidence="6 7" id="KW-0472">Membrane</keyword>
<dbReference type="PANTHER" id="PTHR43738">
    <property type="entry name" value="ABC TRANSPORTER, MEMBRANE PROTEIN"/>
    <property type="match status" value="1"/>
</dbReference>
<evidence type="ECO:0000256" key="2">
    <source>
        <dbReference type="ARBA" id="ARBA00022448"/>
    </source>
</evidence>
<feature type="transmembrane region" description="Helical" evidence="7">
    <location>
        <begin position="360"/>
        <end position="378"/>
    </location>
</feature>
<reference evidence="9 10" key="1">
    <citation type="submission" date="2015-09" db="EMBL/GenBank/DDBJ databases">
        <title>Aphanizomenon flos-aquae WA102.</title>
        <authorList>
            <person name="Driscoll C."/>
        </authorList>
    </citation>
    <scope>NUCLEOTIDE SEQUENCE [LARGE SCALE GENOMIC DNA]</scope>
    <source>
        <strain evidence="9">WA102</strain>
    </source>
</reference>
<feature type="transmembrane region" description="Helical" evidence="7">
    <location>
        <begin position="269"/>
        <end position="292"/>
    </location>
</feature>
<evidence type="ECO:0000256" key="1">
    <source>
        <dbReference type="ARBA" id="ARBA00004651"/>
    </source>
</evidence>
<dbReference type="PIRSF" id="PIRSF031773">
    <property type="entry name" value="DevC"/>
    <property type="match status" value="1"/>
</dbReference>